<dbReference type="PROSITE" id="PS50033">
    <property type="entry name" value="UBX"/>
    <property type="match status" value="1"/>
</dbReference>
<sequence>MHLAKPNWSKGRSKPDVTSSLHTSEPDNSQRTPVSRVNCGPEGLTKEGILYMLQHPPAGPRQPFNKYKVLPSIEKRQSEEIQGNGINTVMTKLDLSGDPVTRPCGPEGENSREISPASSKVAGSCGGLLLAVRAPCGKRFQQLFGASDTLLEVIASAEERYGARYEGAFVETVDIPRATFRNLNMSLVQCGILNRSVLCITENKDPTGDYK</sequence>
<feature type="compositionally biased region" description="Polar residues" evidence="1">
    <location>
        <begin position="16"/>
        <end position="35"/>
    </location>
</feature>
<organism evidence="3 4">
    <name type="scientific">Menidia menidia</name>
    <name type="common">Atlantic silverside</name>
    <dbReference type="NCBI Taxonomy" id="238744"/>
    <lineage>
        <taxon>Eukaryota</taxon>
        <taxon>Metazoa</taxon>
        <taxon>Chordata</taxon>
        <taxon>Craniata</taxon>
        <taxon>Vertebrata</taxon>
        <taxon>Euteleostomi</taxon>
        <taxon>Actinopterygii</taxon>
        <taxon>Neopterygii</taxon>
        <taxon>Teleostei</taxon>
        <taxon>Neoteleostei</taxon>
        <taxon>Acanthomorphata</taxon>
        <taxon>Ovalentaria</taxon>
        <taxon>Atherinomorphae</taxon>
        <taxon>Atheriniformes</taxon>
        <taxon>Atherinopsidae</taxon>
        <taxon>Menidiinae</taxon>
        <taxon>Menidia</taxon>
    </lineage>
</organism>
<dbReference type="InterPro" id="IPR001012">
    <property type="entry name" value="UBX_dom"/>
</dbReference>
<dbReference type="EMBL" id="CAJRST010041110">
    <property type="protein sequence ID" value="CAG6021876.1"/>
    <property type="molecule type" value="Genomic_DNA"/>
</dbReference>
<feature type="domain" description="UBX" evidence="2">
    <location>
        <begin position="130"/>
        <end position="200"/>
    </location>
</feature>
<dbReference type="InterPro" id="IPR029071">
    <property type="entry name" value="Ubiquitin-like_domsf"/>
</dbReference>
<dbReference type="AlphaFoldDB" id="A0A8S4C094"/>
<proteinExistence type="predicted"/>
<name>A0A8S4C094_9TELE</name>
<evidence type="ECO:0000313" key="3">
    <source>
        <dbReference type="EMBL" id="CAG6021876.1"/>
    </source>
</evidence>
<evidence type="ECO:0000256" key="1">
    <source>
        <dbReference type="SAM" id="MobiDB-lite"/>
    </source>
</evidence>
<gene>
    <name evidence="3" type="ORF">MMEN_LOCUS22058</name>
</gene>
<dbReference type="SUPFAM" id="SSF54236">
    <property type="entry name" value="Ubiquitin-like"/>
    <property type="match status" value="1"/>
</dbReference>
<dbReference type="OrthoDB" id="436606at2759"/>
<evidence type="ECO:0000259" key="2">
    <source>
        <dbReference type="PROSITE" id="PS50033"/>
    </source>
</evidence>
<feature type="region of interest" description="Disordered" evidence="1">
    <location>
        <begin position="1"/>
        <end position="40"/>
    </location>
</feature>
<protein>
    <submittedName>
        <fullName evidence="3">(Atlantic silverside) hypothetical protein</fullName>
    </submittedName>
</protein>
<accession>A0A8S4C094</accession>
<comment type="caution">
    <text evidence="3">The sequence shown here is derived from an EMBL/GenBank/DDBJ whole genome shotgun (WGS) entry which is preliminary data.</text>
</comment>
<evidence type="ECO:0000313" key="4">
    <source>
        <dbReference type="Proteomes" id="UP000677803"/>
    </source>
</evidence>
<dbReference type="Gene3D" id="3.10.20.90">
    <property type="entry name" value="Phosphatidylinositol 3-kinase Catalytic Subunit, Chain A, domain 1"/>
    <property type="match status" value="1"/>
</dbReference>
<reference evidence="3" key="1">
    <citation type="submission" date="2021-05" db="EMBL/GenBank/DDBJ databases">
        <authorList>
            <person name="Tigano A."/>
        </authorList>
    </citation>
    <scope>NUCLEOTIDE SEQUENCE</scope>
</reference>
<keyword evidence="4" id="KW-1185">Reference proteome</keyword>
<dbReference type="Proteomes" id="UP000677803">
    <property type="component" value="Unassembled WGS sequence"/>
</dbReference>